<dbReference type="InterPro" id="IPR023763">
    <property type="entry name" value="DNA_integrity_scanning_protein"/>
</dbReference>
<evidence type="ECO:0000256" key="2">
    <source>
        <dbReference type="ARBA" id="ARBA00022679"/>
    </source>
</evidence>
<keyword evidence="13" id="KW-1185">Reference proteome</keyword>
<feature type="binding site" evidence="10">
    <location>
        <position position="97"/>
    </location>
    <ligand>
        <name>ATP</name>
        <dbReference type="ChEBI" id="CHEBI:30616"/>
    </ligand>
</feature>
<dbReference type="PROSITE" id="PS51794">
    <property type="entry name" value="DAC"/>
    <property type="match status" value="1"/>
</dbReference>
<dbReference type="GO" id="GO:0004016">
    <property type="term" value="F:adenylate cyclase activity"/>
    <property type="evidence" value="ECO:0007669"/>
    <property type="project" value="TreeGrafter"/>
</dbReference>
<dbReference type="SUPFAM" id="SSF47781">
    <property type="entry name" value="RuvA domain 2-like"/>
    <property type="match status" value="1"/>
</dbReference>
<dbReference type="InterPro" id="IPR036888">
    <property type="entry name" value="DNA_integrity_DisA_N_sf"/>
</dbReference>
<dbReference type="Gene3D" id="1.10.150.20">
    <property type="entry name" value="5' to 3' exonuclease, C-terminal subdomain"/>
    <property type="match status" value="1"/>
</dbReference>
<organism evidence="12 13">
    <name type="scientific">Peptostreptococcus porci</name>
    <dbReference type="NCBI Taxonomy" id="2652282"/>
    <lineage>
        <taxon>Bacteria</taxon>
        <taxon>Bacillati</taxon>
        <taxon>Bacillota</taxon>
        <taxon>Clostridia</taxon>
        <taxon>Peptostreptococcales</taxon>
        <taxon>Peptostreptococcaceae</taxon>
        <taxon>Peptostreptococcus</taxon>
    </lineage>
</organism>
<evidence type="ECO:0000256" key="6">
    <source>
        <dbReference type="ARBA" id="ARBA00022840"/>
    </source>
</evidence>
<protein>
    <recommendedName>
        <fullName evidence="10">DNA integrity scanning protein DisA</fullName>
    </recommendedName>
    <alternativeName>
        <fullName evidence="10">Cyclic di-AMP synthase</fullName>
        <shortName evidence="10">c-di-AMP synthase</shortName>
    </alternativeName>
    <alternativeName>
        <fullName evidence="10">Diadenylate cyclase</fullName>
        <ecNumber evidence="10">2.7.7.85</ecNumber>
    </alternativeName>
</protein>
<dbReference type="GO" id="GO:0106408">
    <property type="term" value="F:diadenylate cyclase activity"/>
    <property type="evidence" value="ECO:0007669"/>
    <property type="project" value="UniProtKB-EC"/>
</dbReference>
<evidence type="ECO:0000313" key="13">
    <source>
        <dbReference type="Proteomes" id="UP000440713"/>
    </source>
</evidence>
<dbReference type="Gene3D" id="3.40.1700.10">
    <property type="entry name" value="DNA integrity scanning protein, DisA, N-terminal domain"/>
    <property type="match status" value="1"/>
</dbReference>
<dbReference type="AlphaFoldDB" id="A0A6N7X0S2"/>
<gene>
    <name evidence="10 12" type="primary">disA</name>
    <name evidence="12" type="ORF">FYJ71_07115</name>
</gene>
<dbReference type="Pfam" id="PF02457">
    <property type="entry name" value="DAC"/>
    <property type="match status" value="1"/>
</dbReference>
<evidence type="ECO:0000313" key="12">
    <source>
        <dbReference type="EMBL" id="MST62735.1"/>
    </source>
</evidence>
<comment type="cofactor">
    <cofactor evidence="10">
        <name>Mg(2+)</name>
        <dbReference type="ChEBI" id="CHEBI:18420"/>
    </cofactor>
</comment>
<feature type="domain" description="DAC" evidence="11">
    <location>
        <begin position="12"/>
        <end position="150"/>
    </location>
</feature>
<reference evidence="12 13" key="1">
    <citation type="submission" date="2019-08" db="EMBL/GenBank/DDBJ databases">
        <title>In-depth cultivation of the pig gut microbiome towards novel bacterial diversity and tailored functional studies.</title>
        <authorList>
            <person name="Wylensek D."/>
            <person name="Hitch T.C.A."/>
            <person name="Clavel T."/>
        </authorList>
    </citation>
    <scope>NUCLEOTIDE SEQUENCE [LARGE SCALE GENOMIC DNA]</scope>
    <source>
        <strain evidence="12 13">WCA-SAB-591-4A-A</strain>
    </source>
</reference>
<comment type="caution">
    <text evidence="12">The sequence shown here is derived from an EMBL/GenBank/DDBJ whole genome shotgun (WGS) entry which is preliminary data.</text>
</comment>
<keyword evidence="2 10" id="KW-0808">Transferase</keyword>
<dbReference type="InterPro" id="IPR038331">
    <property type="entry name" value="DisA_sf"/>
</dbReference>
<keyword evidence="4 10" id="KW-0547">Nucleotide-binding</keyword>
<dbReference type="EC" id="2.7.7.85" evidence="10"/>
<dbReference type="SUPFAM" id="SSF143597">
    <property type="entry name" value="YojJ-like"/>
    <property type="match status" value="1"/>
</dbReference>
<evidence type="ECO:0000256" key="5">
    <source>
        <dbReference type="ARBA" id="ARBA00022763"/>
    </source>
</evidence>
<evidence type="ECO:0000256" key="3">
    <source>
        <dbReference type="ARBA" id="ARBA00022695"/>
    </source>
</evidence>
<keyword evidence="6 10" id="KW-0067">ATP-binding</keyword>
<dbReference type="Pfam" id="PF10635">
    <property type="entry name" value="DisA-linker"/>
    <property type="match status" value="1"/>
</dbReference>
<evidence type="ECO:0000259" key="11">
    <source>
        <dbReference type="PROSITE" id="PS51794"/>
    </source>
</evidence>
<dbReference type="RefSeq" id="WP_154538093.1">
    <property type="nucleotide sequence ID" value="NZ_JAQYHJ010000127.1"/>
</dbReference>
<evidence type="ECO:0000256" key="4">
    <source>
        <dbReference type="ARBA" id="ARBA00022741"/>
    </source>
</evidence>
<dbReference type="InterPro" id="IPR003390">
    <property type="entry name" value="DNA_integrity_scan_DisA_N"/>
</dbReference>
<comment type="catalytic activity">
    <reaction evidence="1 10">
        <text>2 ATP = 3',3'-c-di-AMP + 2 diphosphate</text>
        <dbReference type="Rhea" id="RHEA:35655"/>
        <dbReference type="ChEBI" id="CHEBI:30616"/>
        <dbReference type="ChEBI" id="CHEBI:33019"/>
        <dbReference type="ChEBI" id="CHEBI:71500"/>
        <dbReference type="EC" id="2.7.7.85"/>
    </reaction>
</comment>
<feature type="binding site" evidence="10">
    <location>
        <position position="79"/>
    </location>
    <ligand>
        <name>ATP</name>
        <dbReference type="ChEBI" id="CHEBI:30616"/>
    </ligand>
</feature>
<dbReference type="Proteomes" id="UP000440713">
    <property type="component" value="Unassembled WGS sequence"/>
</dbReference>
<dbReference type="GO" id="GO:0005524">
    <property type="term" value="F:ATP binding"/>
    <property type="evidence" value="ECO:0007669"/>
    <property type="project" value="UniProtKB-UniRule"/>
</dbReference>
<accession>A0A6N7X0S2</accession>
<dbReference type="InterPro" id="IPR050338">
    <property type="entry name" value="DisA"/>
</dbReference>
<feature type="binding site" evidence="10">
    <location>
        <begin position="110"/>
        <end position="114"/>
    </location>
    <ligand>
        <name>ATP</name>
        <dbReference type="ChEBI" id="CHEBI:30616"/>
    </ligand>
</feature>
<keyword evidence="9 10" id="KW-0234">DNA repair</keyword>
<dbReference type="InterPro" id="IPR018906">
    <property type="entry name" value="DNA_integrity_scan_DisA_link"/>
</dbReference>
<dbReference type="PANTHER" id="PTHR34185:SF3">
    <property type="entry name" value="DNA INTEGRITY SCANNING PROTEIN DISA"/>
    <property type="match status" value="1"/>
</dbReference>
<comment type="function">
    <text evidence="10">Has also diadenylate cyclase activity, catalyzing the condensation of 2 ATP molecules into cyclic di-AMP (c-di-AMP). c-di-AMP acts as a signaling molecule that couples DNA integrity with progression of sporulation. The rise in c-di-AMP level generated by DisA while scanning the chromosome, operates as a positive signal that advances sporulation; upon encountering a lesion, the DisA focus arrests at the damaged site and halts c-di-AMP synthesis.</text>
</comment>
<keyword evidence="5 10" id="KW-0227">DNA damage</keyword>
<dbReference type="HAMAP" id="MF_01438">
    <property type="entry name" value="DisA"/>
    <property type="match status" value="1"/>
</dbReference>
<name>A0A6N7X0S2_9FIRM</name>
<dbReference type="EMBL" id="VUNE01000003">
    <property type="protein sequence ID" value="MST62735.1"/>
    <property type="molecule type" value="Genomic_DNA"/>
</dbReference>
<evidence type="ECO:0000256" key="9">
    <source>
        <dbReference type="ARBA" id="ARBA00023204"/>
    </source>
</evidence>
<sequence>MSFYKSVELFDDENFIELLKIISPGSPLRVGLDNVLKAKTGGLIIIGDDEEILKLVDGGFELNAKYSPASLYELAKMDGAIVIDGNIDKIRFANTQLMPNQDIATQETGTRHRTAERVAKQTDAVVIAISQRRSVITIYKGSKKYIVEDNNTLLTKANQAFQTLEKAKISQEQALLNLNALEFSDMATIYDVVFAMSKVELVLRLTDIMERYLLALGDEGFLIRNQYEQLIGRTKDDRDLLIKDYVIEEINKKNFKKKIEALSSEDLIDLSKIAKIMGFSGYNENLDKPTSPKGYRLLNKIHKLPESIIENIVDHFGKLSNILNASIEELDEVEGIGEIRATYIRNGLIKMKKLAVLDRQI</sequence>
<comment type="subunit">
    <text evidence="10">Homooctamer.</text>
</comment>
<keyword evidence="3 10" id="KW-0548">Nucleotidyltransferase</keyword>
<comment type="similarity">
    <text evidence="10">Belongs to the DisA family.</text>
</comment>
<keyword evidence="8 10" id="KW-0238">DNA-binding</keyword>
<dbReference type="InterPro" id="IPR010994">
    <property type="entry name" value="RuvA_2-like"/>
</dbReference>
<evidence type="ECO:0000256" key="7">
    <source>
        <dbReference type="ARBA" id="ARBA00022842"/>
    </source>
</evidence>
<dbReference type="NCBIfam" id="NF010009">
    <property type="entry name" value="PRK13482.1"/>
    <property type="match status" value="1"/>
</dbReference>
<proteinExistence type="inferred from homology"/>
<dbReference type="PANTHER" id="PTHR34185">
    <property type="entry name" value="DIADENYLATE CYCLASE"/>
    <property type="match status" value="1"/>
</dbReference>
<dbReference type="Gene3D" id="1.20.1260.110">
    <property type="entry name" value="DNA integrity scanning linker region"/>
    <property type="match status" value="1"/>
</dbReference>
<evidence type="ECO:0000256" key="10">
    <source>
        <dbReference type="HAMAP-Rule" id="MF_01438"/>
    </source>
</evidence>
<dbReference type="GO" id="GO:0003677">
    <property type="term" value="F:DNA binding"/>
    <property type="evidence" value="ECO:0007669"/>
    <property type="project" value="UniProtKB-UniRule"/>
</dbReference>
<comment type="function">
    <text evidence="10">Participates in a DNA-damage check-point that is active prior to asymmetric division when DNA is damaged. DisA forms globular foci that rapidly scan along the chromosomes during sporulation, searching for lesions. When a lesion is present, DisA pauses at the lesion site. This triggers a cellular response that culminates in a temporary block in sporulation initiation.</text>
</comment>
<keyword evidence="7 10" id="KW-0460">Magnesium</keyword>
<evidence type="ECO:0000256" key="1">
    <source>
        <dbReference type="ARBA" id="ARBA00000877"/>
    </source>
</evidence>
<evidence type="ECO:0000256" key="8">
    <source>
        <dbReference type="ARBA" id="ARBA00023125"/>
    </source>
</evidence>
<dbReference type="GO" id="GO:0006281">
    <property type="term" value="P:DNA repair"/>
    <property type="evidence" value="ECO:0007669"/>
    <property type="project" value="UniProtKB-UniRule"/>
</dbReference>